<feature type="domain" description="STAS" evidence="2">
    <location>
        <begin position="14"/>
        <end position="115"/>
    </location>
</feature>
<evidence type="ECO:0000313" key="4">
    <source>
        <dbReference type="Proteomes" id="UP001160519"/>
    </source>
</evidence>
<protein>
    <submittedName>
        <fullName evidence="3">STAS domain-containing protein</fullName>
    </submittedName>
</protein>
<evidence type="ECO:0000259" key="2">
    <source>
        <dbReference type="PROSITE" id="PS50801"/>
    </source>
</evidence>
<name>A0AA43Q456_9GAMM</name>
<dbReference type="Proteomes" id="UP001160519">
    <property type="component" value="Unassembled WGS sequence"/>
</dbReference>
<dbReference type="AlphaFoldDB" id="A0AA43Q456"/>
<dbReference type="InterPro" id="IPR036513">
    <property type="entry name" value="STAS_dom_sf"/>
</dbReference>
<reference evidence="3" key="1">
    <citation type="submission" date="2023-01" db="EMBL/GenBank/DDBJ databases">
        <title>Biogeochemical cycle of methane in antarctic sediments.</title>
        <authorList>
            <person name="Roldan D.M."/>
            <person name="Menes R.J."/>
        </authorList>
    </citation>
    <scope>NUCLEOTIDE SEQUENCE [LARGE SCALE GENOMIC DNA]</scope>
    <source>
        <strain evidence="3">K-2018 MAG008</strain>
    </source>
</reference>
<keyword evidence="4" id="KW-1185">Reference proteome</keyword>
<comment type="caution">
    <text evidence="3">The sequence shown here is derived from an EMBL/GenBank/DDBJ whole genome shotgun (WGS) entry which is preliminary data.</text>
</comment>
<sequence length="115" mass="12890">MSQLNITKERPGNFVIDGDLTFATIDKQTLKSFSFLKSAKEITLDLGGVSSTDSAGLALMIEWIRYSQHNRTHIIFKNIPEQLLNLAKLSGFDQSSHFNEGSKEKIQDESLDINT</sequence>
<gene>
    <name evidence="3" type="ORF">PSU93_08715</name>
</gene>
<evidence type="ECO:0000313" key="3">
    <source>
        <dbReference type="EMBL" id="MDI1231216.1"/>
    </source>
</evidence>
<feature type="region of interest" description="Disordered" evidence="1">
    <location>
        <begin position="96"/>
        <end position="115"/>
    </location>
</feature>
<evidence type="ECO:0000256" key="1">
    <source>
        <dbReference type="SAM" id="MobiDB-lite"/>
    </source>
</evidence>
<accession>A0AA43Q456</accession>
<dbReference type="EMBL" id="JAQSDF010000024">
    <property type="protein sequence ID" value="MDI1231216.1"/>
    <property type="molecule type" value="Genomic_DNA"/>
</dbReference>
<dbReference type="Gene3D" id="3.30.750.24">
    <property type="entry name" value="STAS domain"/>
    <property type="match status" value="1"/>
</dbReference>
<dbReference type="InterPro" id="IPR002645">
    <property type="entry name" value="STAS_dom"/>
</dbReference>
<proteinExistence type="predicted"/>
<dbReference type="PROSITE" id="PS50801">
    <property type="entry name" value="STAS"/>
    <property type="match status" value="1"/>
</dbReference>
<dbReference type="CDD" id="cd07043">
    <property type="entry name" value="STAS_anti-anti-sigma_factors"/>
    <property type="match status" value="1"/>
</dbReference>
<organism evidence="3 4">
    <name type="scientific">Candidatus Methylobacter titanis</name>
    <dbReference type="NCBI Taxonomy" id="3053457"/>
    <lineage>
        <taxon>Bacteria</taxon>
        <taxon>Pseudomonadati</taxon>
        <taxon>Pseudomonadota</taxon>
        <taxon>Gammaproteobacteria</taxon>
        <taxon>Methylococcales</taxon>
        <taxon>Methylococcaceae</taxon>
        <taxon>Methylobacter</taxon>
    </lineage>
</organism>
<dbReference type="Pfam" id="PF01740">
    <property type="entry name" value="STAS"/>
    <property type="match status" value="1"/>
</dbReference>
<dbReference type="SUPFAM" id="SSF52091">
    <property type="entry name" value="SpoIIaa-like"/>
    <property type="match status" value="1"/>
</dbReference>